<dbReference type="PRINTS" id="PR00053">
    <property type="entry name" value="FORKHEAD"/>
</dbReference>
<gene>
    <name evidence="5" type="ORF">LSH36_110g05095</name>
</gene>
<dbReference type="InterPro" id="IPR018122">
    <property type="entry name" value="TF_fork_head_CS_1"/>
</dbReference>
<dbReference type="PROSITE" id="PS50039">
    <property type="entry name" value="FORK_HEAD_3"/>
    <property type="match status" value="1"/>
</dbReference>
<dbReference type="InterPro" id="IPR036388">
    <property type="entry name" value="WH-like_DNA-bd_sf"/>
</dbReference>
<proteinExistence type="predicted"/>
<feature type="DNA-binding region" description="Fork-head" evidence="2">
    <location>
        <begin position="114"/>
        <end position="205"/>
    </location>
</feature>
<dbReference type="GO" id="GO:0005634">
    <property type="term" value="C:nucleus"/>
    <property type="evidence" value="ECO:0007669"/>
    <property type="project" value="UniProtKB-SubCell"/>
</dbReference>
<evidence type="ECO:0000256" key="2">
    <source>
        <dbReference type="PROSITE-ProRule" id="PRU00089"/>
    </source>
</evidence>
<feature type="compositionally biased region" description="Polar residues" evidence="3">
    <location>
        <begin position="242"/>
        <end position="251"/>
    </location>
</feature>
<name>A0AAD9JZI0_9ANNE</name>
<dbReference type="InterPro" id="IPR036390">
    <property type="entry name" value="WH_DNA-bd_sf"/>
</dbReference>
<reference evidence="5" key="1">
    <citation type="journal article" date="2023" name="Mol. Biol. Evol.">
        <title>Third-Generation Sequencing Reveals the Adaptive Role of the Epigenome in Three Deep-Sea Polychaetes.</title>
        <authorList>
            <person name="Perez M."/>
            <person name="Aroh O."/>
            <person name="Sun Y."/>
            <person name="Lan Y."/>
            <person name="Juniper S.K."/>
            <person name="Young C.R."/>
            <person name="Angers B."/>
            <person name="Qian P.Y."/>
        </authorList>
    </citation>
    <scope>NUCLEOTIDE SEQUENCE</scope>
    <source>
        <strain evidence="5">P08H-3</strain>
    </source>
</reference>
<dbReference type="GO" id="GO:0009653">
    <property type="term" value="P:anatomical structure morphogenesis"/>
    <property type="evidence" value="ECO:0007669"/>
    <property type="project" value="TreeGrafter"/>
</dbReference>
<dbReference type="Proteomes" id="UP001208570">
    <property type="component" value="Unassembled WGS sequence"/>
</dbReference>
<dbReference type="PROSITE" id="PS00657">
    <property type="entry name" value="FORK_HEAD_1"/>
    <property type="match status" value="1"/>
</dbReference>
<comment type="subcellular location">
    <subcellularLocation>
        <location evidence="2">Nucleus</location>
    </subcellularLocation>
</comment>
<evidence type="ECO:0000313" key="5">
    <source>
        <dbReference type="EMBL" id="KAK2161781.1"/>
    </source>
</evidence>
<dbReference type="GO" id="GO:0030154">
    <property type="term" value="P:cell differentiation"/>
    <property type="evidence" value="ECO:0007669"/>
    <property type="project" value="TreeGrafter"/>
</dbReference>
<keyword evidence="1 2" id="KW-0238">DNA-binding</keyword>
<evidence type="ECO:0000313" key="6">
    <source>
        <dbReference type="Proteomes" id="UP001208570"/>
    </source>
</evidence>
<dbReference type="PANTHER" id="PTHR11829">
    <property type="entry name" value="FORKHEAD BOX PROTEIN"/>
    <property type="match status" value="1"/>
</dbReference>
<keyword evidence="6" id="KW-1185">Reference proteome</keyword>
<dbReference type="GO" id="GO:0000981">
    <property type="term" value="F:DNA-binding transcription factor activity, RNA polymerase II-specific"/>
    <property type="evidence" value="ECO:0007669"/>
    <property type="project" value="TreeGrafter"/>
</dbReference>
<organism evidence="5 6">
    <name type="scientific">Paralvinella palmiformis</name>
    <dbReference type="NCBI Taxonomy" id="53620"/>
    <lineage>
        <taxon>Eukaryota</taxon>
        <taxon>Metazoa</taxon>
        <taxon>Spiralia</taxon>
        <taxon>Lophotrochozoa</taxon>
        <taxon>Annelida</taxon>
        <taxon>Polychaeta</taxon>
        <taxon>Sedentaria</taxon>
        <taxon>Canalipalpata</taxon>
        <taxon>Terebellida</taxon>
        <taxon>Terebelliformia</taxon>
        <taxon>Alvinellidae</taxon>
        <taxon>Paralvinella</taxon>
    </lineage>
</organism>
<feature type="domain" description="Fork-head" evidence="4">
    <location>
        <begin position="114"/>
        <end position="205"/>
    </location>
</feature>
<sequence length="361" mass="40760">MYQEQDVKQEHCLTYIMPPGGQVVPLTSAEDERCYPQSQYPALAHQRCVTMDRKAEFQNNQTNTWHYPYFANHQNDIVRYGGCTPTISNYSQYNGPPVDNNRHSPRYSSTNNAKPPYSYAALICMAIGSQSEKKATMREIINFIESNFSYYRANKKWHGTIRHDLTVNDCFIKLPARPKQKGCLWTIAPGYQDMFDNGSLRRRRYRFKEGSAKWLKSRAENAVKIRRKAANRPEKVDCPASPQKQKNNTCSGFRPNPALTPISQQSLPVMGILHGGLQITLPEALIQGKYLECLQPHHTAASYSQCMPPTQCKIGNSSMTYPGVKDSLLETDIQAFPNSLSPFTVSSGYNSAASSPEYAAY</sequence>
<accession>A0AAD9JZI0</accession>
<dbReference type="Pfam" id="PF00250">
    <property type="entry name" value="Forkhead"/>
    <property type="match status" value="1"/>
</dbReference>
<dbReference type="InterPro" id="IPR050211">
    <property type="entry name" value="FOX_domain-containing"/>
</dbReference>
<evidence type="ECO:0000259" key="4">
    <source>
        <dbReference type="PROSITE" id="PS50039"/>
    </source>
</evidence>
<keyword evidence="2" id="KW-0539">Nucleus</keyword>
<dbReference type="InterPro" id="IPR001766">
    <property type="entry name" value="Fork_head_dom"/>
</dbReference>
<protein>
    <recommendedName>
        <fullName evidence="4">Fork-head domain-containing protein</fullName>
    </recommendedName>
</protein>
<evidence type="ECO:0000256" key="1">
    <source>
        <dbReference type="ARBA" id="ARBA00023125"/>
    </source>
</evidence>
<feature type="region of interest" description="Disordered" evidence="3">
    <location>
        <begin position="230"/>
        <end position="256"/>
    </location>
</feature>
<dbReference type="GO" id="GO:0000978">
    <property type="term" value="F:RNA polymerase II cis-regulatory region sequence-specific DNA binding"/>
    <property type="evidence" value="ECO:0007669"/>
    <property type="project" value="TreeGrafter"/>
</dbReference>
<evidence type="ECO:0000256" key="3">
    <source>
        <dbReference type="SAM" id="MobiDB-lite"/>
    </source>
</evidence>
<dbReference type="SMART" id="SM00339">
    <property type="entry name" value="FH"/>
    <property type="match status" value="1"/>
</dbReference>
<dbReference type="PANTHER" id="PTHR11829:SF343">
    <property type="entry name" value="FORK-HEAD DOMAIN-CONTAINING PROTEIN"/>
    <property type="match status" value="1"/>
</dbReference>
<dbReference type="AlphaFoldDB" id="A0AAD9JZI0"/>
<dbReference type="SUPFAM" id="SSF46785">
    <property type="entry name" value="Winged helix' DNA-binding domain"/>
    <property type="match status" value="1"/>
</dbReference>
<dbReference type="EMBL" id="JAODUP010000110">
    <property type="protein sequence ID" value="KAK2161781.1"/>
    <property type="molecule type" value="Genomic_DNA"/>
</dbReference>
<comment type="caution">
    <text evidence="5">The sequence shown here is derived from an EMBL/GenBank/DDBJ whole genome shotgun (WGS) entry which is preliminary data.</text>
</comment>
<dbReference type="Gene3D" id="1.10.10.10">
    <property type="entry name" value="Winged helix-like DNA-binding domain superfamily/Winged helix DNA-binding domain"/>
    <property type="match status" value="1"/>
</dbReference>